<dbReference type="InterPro" id="IPR001254">
    <property type="entry name" value="Trypsin_dom"/>
</dbReference>
<sequence length="263" mass="28785">MGGMTGSLLLLLWAGVSVSTMVDLQKRIIHGHDCNNNERQYHVQLNIKTQTGRALCGASLISDQWILTARHCWEPGETISAILRVHPHGNEITETINLNNIHQYDKADIMLLKLTTPRPGFIQIALPDCVNHPTPKNVMVQIAGHGAITAAPDKTRTPYRVPDLKCADIKVNNCPGVKKYDELFCGKTTDKTSPVDSCLGDSGGGVVYKDRIYGVIVTVDKKACTAPVEFMDVCGYMPWITQITAIKPPKSAVDKIKDCFGCG</sequence>
<reference evidence="5" key="2">
    <citation type="submission" date="2025-08" db="UniProtKB">
        <authorList>
            <consortium name="Ensembl"/>
        </authorList>
    </citation>
    <scope>IDENTIFICATION</scope>
</reference>
<dbReference type="PANTHER" id="PTHR24276">
    <property type="entry name" value="POLYSERASE-RELATED"/>
    <property type="match status" value="1"/>
</dbReference>
<dbReference type="InterPro" id="IPR050430">
    <property type="entry name" value="Peptidase_S1"/>
</dbReference>
<reference evidence="5" key="1">
    <citation type="submission" date="2021-04" db="EMBL/GenBank/DDBJ databases">
        <authorList>
            <consortium name="Wellcome Sanger Institute Data Sharing"/>
        </authorList>
    </citation>
    <scope>NUCLEOTIDE SEQUENCE [LARGE SCALE GENOMIC DNA]</scope>
</reference>
<dbReference type="SUPFAM" id="SSF50494">
    <property type="entry name" value="Trypsin-like serine proteases"/>
    <property type="match status" value="1"/>
</dbReference>
<dbReference type="PANTHER" id="PTHR24276:SF98">
    <property type="entry name" value="FI18310P1-RELATED"/>
    <property type="match status" value="1"/>
</dbReference>
<proteinExistence type="inferred from homology"/>
<reference evidence="5" key="3">
    <citation type="submission" date="2025-09" db="UniProtKB">
        <authorList>
            <consortium name="Ensembl"/>
        </authorList>
    </citation>
    <scope>IDENTIFICATION</scope>
</reference>
<dbReference type="Pfam" id="PF00089">
    <property type="entry name" value="Trypsin"/>
    <property type="match status" value="1"/>
</dbReference>
<dbReference type="InterPro" id="IPR009003">
    <property type="entry name" value="Peptidase_S1_PA"/>
</dbReference>
<keyword evidence="6" id="KW-1185">Reference proteome</keyword>
<evidence type="ECO:0000313" key="6">
    <source>
        <dbReference type="Proteomes" id="UP000472265"/>
    </source>
</evidence>
<feature type="signal peptide" evidence="3">
    <location>
        <begin position="1"/>
        <end position="19"/>
    </location>
</feature>
<organism evidence="5 6">
    <name type="scientific">Sparus aurata</name>
    <name type="common">Gilthead sea bream</name>
    <dbReference type="NCBI Taxonomy" id="8175"/>
    <lineage>
        <taxon>Eukaryota</taxon>
        <taxon>Metazoa</taxon>
        <taxon>Chordata</taxon>
        <taxon>Craniata</taxon>
        <taxon>Vertebrata</taxon>
        <taxon>Euteleostomi</taxon>
        <taxon>Actinopterygii</taxon>
        <taxon>Neopterygii</taxon>
        <taxon>Teleostei</taxon>
        <taxon>Neoteleostei</taxon>
        <taxon>Acanthomorphata</taxon>
        <taxon>Eupercaria</taxon>
        <taxon>Spariformes</taxon>
        <taxon>Sparidae</taxon>
        <taxon>Sparus</taxon>
    </lineage>
</organism>
<feature type="domain" description="Peptidase S1" evidence="4">
    <location>
        <begin position="28"/>
        <end position="245"/>
    </location>
</feature>
<dbReference type="Proteomes" id="UP000472265">
    <property type="component" value="Chromosome 14"/>
</dbReference>
<dbReference type="GeneTree" id="ENSGT00390000009571"/>
<name>A0A671WWL4_SPAAU</name>
<comment type="similarity">
    <text evidence="1">Belongs to the peptidase S1 family.</text>
</comment>
<dbReference type="InterPro" id="IPR001314">
    <property type="entry name" value="Peptidase_S1A"/>
</dbReference>
<evidence type="ECO:0000313" key="5">
    <source>
        <dbReference type="Ensembl" id="ENSSAUP00010043168.1"/>
    </source>
</evidence>
<feature type="chain" id="PRO_5025486349" evidence="3">
    <location>
        <begin position="20"/>
        <end position="263"/>
    </location>
</feature>
<gene>
    <name evidence="5" type="primary">LOC115595230</name>
</gene>
<keyword evidence="2" id="KW-1015">Disulfide bond</keyword>
<dbReference type="GO" id="GO:0004252">
    <property type="term" value="F:serine-type endopeptidase activity"/>
    <property type="evidence" value="ECO:0007669"/>
    <property type="project" value="InterPro"/>
</dbReference>
<evidence type="ECO:0000259" key="4">
    <source>
        <dbReference type="PROSITE" id="PS50240"/>
    </source>
</evidence>
<dbReference type="GO" id="GO:0006508">
    <property type="term" value="P:proteolysis"/>
    <property type="evidence" value="ECO:0007669"/>
    <property type="project" value="InterPro"/>
</dbReference>
<protein>
    <submittedName>
        <fullName evidence="5">Anionic trypsin-2-like</fullName>
    </submittedName>
</protein>
<dbReference type="AlphaFoldDB" id="A0A671WWL4"/>
<dbReference type="Gene3D" id="2.40.10.10">
    <property type="entry name" value="Trypsin-like serine proteases"/>
    <property type="match status" value="1"/>
</dbReference>
<dbReference type="Ensembl" id="ENSSAUT00010045433.1">
    <property type="protein sequence ID" value="ENSSAUP00010043168.1"/>
    <property type="gene ID" value="ENSSAUG00010018130.1"/>
</dbReference>
<evidence type="ECO:0000256" key="1">
    <source>
        <dbReference type="ARBA" id="ARBA00007664"/>
    </source>
</evidence>
<dbReference type="SMART" id="SM00020">
    <property type="entry name" value="Tryp_SPc"/>
    <property type="match status" value="1"/>
</dbReference>
<keyword evidence="3" id="KW-0732">Signal</keyword>
<accession>A0A671WWL4</accession>
<dbReference type="PRINTS" id="PR00722">
    <property type="entry name" value="CHYMOTRYPSIN"/>
</dbReference>
<dbReference type="InterPro" id="IPR043504">
    <property type="entry name" value="Peptidase_S1_PA_chymotrypsin"/>
</dbReference>
<evidence type="ECO:0000256" key="3">
    <source>
        <dbReference type="SAM" id="SignalP"/>
    </source>
</evidence>
<dbReference type="PROSITE" id="PS50240">
    <property type="entry name" value="TRYPSIN_DOM"/>
    <property type="match status" value="1"/>
</dbReference>
<evidence type="ECO:0000256" key="2">
    <source>
        <dbReference type="ARBA" id="ARBA00023157"/>
    </source>
</evidence>